<proteinExistence type="predicted"/>
<sequence length="117" mass="13751">WGDLTPPKLPEPSKLPELEEGLEERAKPYKEITTELDFNEYYLHILAYGSTCWLIEGQLAGQKCTKTFYYNSVEYYTHYDIQMAIDLGLHIELSSESPNALIFEPNQLMYRDEIFYQ</sequence>
<gene>
    <name evidence="1" type="ORF">DHETER_LOCUS6360</name>
</gene>
<reference evidence="1" key="1">
    <citation type="submission" date="2021-06" db="EMBL/GenBank/DDBJ databases">
        <authorList>
            <person name="Kallberg Y."/>
            <person name="Tangrot J."/>
            <person name="Rosling A."/>
        </authorList>
    </citation>
    <scope>NUCLEOTIDE SEQUENCE</scope>
    <source>
        <strain evidence="1">IL203A</strain>
    </source>
</reference>
<comment type="caution">
    <text evidence="1">The sequence shown here is derived from an EMBL/GenBank/DDBJ whole genome shotgun (WGS) entry which is preliminary data.</text>
</comment>
<accession>A0ACA9MD23</accession>
<dbReference type="EMBL" id="CAJVPU010007917">
    <property type="protein sequence ID" value="CAG8578321.1"/>
    <property type="molecule type" value="Genomic_DNA"/>
</dbReference>
<name>A0ACA9MD23_9GLOM</name>
<dbReference type="Proteomes" id="UP000789702">
    <property type="component" value="Unassembled WGS sequence"/>
</dbReference>
<evidence type="ECO:0000313" key="2">
    <source>
        <dbReference type="Proteomes" id="UP000789702"/>
    </source>
</evidence>
<feature type="non-terminal residue" evidence="1">
    <location>
        <position position="1"/>
    </location>
</feature>
<organism evidence="1 2">
    <name type="scientific">Dentiscutata heterogama</name>
    <dbReference type="NCBI Taxonomy" id="1316150"/>
    <lineage>
        <taxon>Eukaryota</taxon>
        <taxon>Fungi</taxon>
        <taxon>Fungi incertae sedis</taxon>
        <taxon>Mucoromycota</taxon>
        <taxon>Glomeromycotina</taxon>
        <taxon>Glomeromycetes</taxon>
        <taxon>Diversisporales</taxon>
        <taxon>Gigasporaceae</taxon>
        <taxon>Dentiscutata</taxon>
    </lineage>
</organism>
<keyword evidence="2" id="KW-1185">Reference proteome</keyword>
<protein>
    <submittedName>
        <fullName evidence="1">14725_t:CDS:1</fullName>
    </submittedName>
</protein>
<evidence type="ECO:0000313" key="1">
    <source>
        <dbReference type="EMBL" id="CAG8578321.1"/>
    </source>
</evidence>